<evidence type="ECO:0000313" key="2">
    <source>
        <dbReference type="EMBL" id="KAG9474505.1"/>
    </source>
</evidence>
<name>A0A8J6ESX4_ELECQ</name>
<evidence type="ECO:0000256" key="1">
    <source>
        <dbReference type="SAM" id="Phobius"/>
    </source>
</evidence>
<sequence>MAIAPSLYLFFYRGRKKYTNLVLYIFRGYCIKLSIGNTFLSVHSLALCVSPLLQNSLPCSQNSDQYLYLTAVTSCRRLSLPACRSCLSILFSCTFCTVTCSYVNILLSK</sequence>
<dbReference type="AlphaFoldDB" id="A0A8J6ESX4"/>
<protein>
    <submittedName>
        <fullName evidence="2">Uncharacterized protein</fullName>
    </submittedName>
</protein>
<dbReference type="Proteomes" id="UP000770717">
    <property type="component" value="Unassembled WGS sequence"/>
</dbReference>
<keyword evidence="1" id="KW-0472">Membrane</keyword>
<keyword evidence="3" id="KW-1185">Reference proteome</keyword>
<keyword evidence="1" id="KW-0812">Transmembrane</keyword>
<dbReference type="EMBL" id="WNTK01000013">
    <property type="protein sequence ID" value="KAG9474505.1"/>
    <property type="molecule type" value="Genomic_DNA"/>
</dbReference>
<accession>A0A8J6ESX4</accession>
<feature type="transmembrane region" description="Helical" evidence="1">
    <location>
        <begin position="21"/>
        <end position="42"/>
    </location>
</feature>
<reference evidence="2" key="1">
    <citation type="thesis" date="2020" institute="ProQuest LLC" country="789 East Eisenhower Parkway, Ann Arbor, MI, USA">
        <title>Comparative Genomics and Chromosome Evolution.</title>
        <authorList>
            <person name="Mudd A.B."/>
        </authorList>
    </citation>
    <scope>NUCLEOTIDE SEQUENCE</scope>
    <source>
        <strain evidence="2">HN-11 Male</strain>
        <tissue evidence="2">Kidney and liver</tissue>
    </source>
</reference>
<evidence type="ECO:0000313" key="3">
    <source>
        <dbReference type="Proteomes" id="UP000770717"/>
    </source>
</evidence>
<organism evidence="2 3">
    <name type="scientific">Eleutherodactylus coqui</name>
    <name type="common">Puerto Rican coqui</name>
    <dbReference type="NCBI Taxonomy" id="57060"/>
    <lineage>
        <taxon>Eukaryota</taxon>
        <taxon>Metazoa</taxon>
        <taxon>Chordata</taxon>
        <taxon>Craniata</taxon>
        <taxon>Vertebrata</taxon>
        <taxon>Euteleostomi</taxon>
        <taxon>Amphibia</taxon>
        <taxon>Batrachia</taxon>
        <taxon>Anura</taxon>
        <taxon>Neobatrachia</taxon>
        <taxon>Hyloidea</taxon>
        <taxon>Eleutherodactylidae</taxon>
        <taxon>Eleutherodactylinae</taxon>
        <taxon>Eleutherodactylus</taxon>
        <taxon>Eleutherodactylus</taxon>
    </lineage>
</organism>
<keyword evidence="1" id="KW-1133">Transmembrane helix</keyword>
<gene>
    <name evidence="2" type="ORF">GDO78_004688</name>
</gene>
<comment type="caution">
    <text evidence="2">The sequence shown here is derived from an EMBL/GenBank/DDBJ whole genome shotgun (WGS) entry which is preliminary data.</text>
</comment>
<proteinExistence type="predicted"/>
<feature type="transmembrane region" description="Helical" evidence="1">
    <location>
        <begin position="87"/>
        <end position="107"/>
    </location>
</feature>